<sequence length="246" mass="26698">MRFFFACILSVITALHVVGCAASEVDEGSTASKSELVVLVHGLGRSDWAMWRFAHRLEAANYEVCLLDYDTLGESVGSVLFETTAQIDKCLLGAARVHFVGHSLGGLVIRSYLQRKLATLNKDNIGEVVLIGTPNKGSELADHFNGTWLMDVGGGISQALVTGTHSLGNNLDEVKVNVGIIAGSRSSMLTRAQFSGPNDGLVSVESTKLAHMRDFITVDVNHTQMRYNKAVAEQTIHFLRHGEFSH</sequence>
<dbReference type="Gene3D" id="3.40.50.1820">
    <property type="entry name" value="alpha/beta hydrolase"/>
    <property type="match status" value="1"/>
</dbReference>
<proteinExistence type="predicted"/>
<accession>A0A075NWS9</accession>
<dbReference type="PANTHER" id="PTHR37946">
    <property type="entry name" value="SLL1969 PROTEIN"/>
    <property type="match status" value="1"/>
</dbReference>
<dbReference type="GeneID" id="78254096"/>
<feature type="chain" id="PRO_5001708696" evidence="1">
    <location>
        <begin position="22"/>
        <end position="246"/>
    </location>
</feature>
<evidence type="ECO:0000259" key="2">
    <source>
        <dbReference type="Pfam" id="PF24096"/>
    </source>
</evidence>
<evidence type="ECO:0000313" key="4">
    <source>
        <dbReference type="Proteomes" id="UP000056090"/>
    </source>
</evidence>
<name>A0A075NWS9_9ALTE</name>
<dbReference type="AlphaFoldDB" id="A0A075NWS9"/>
<dbReference type="InterPro" id="IPR029058">
    <property type="entry name" value="AB_hydrolase_fold"/>
</dbReference>
<evidence type="ECO:0000313" key="3">
    <source>
        <dbReference type="EMBL" id="AIF97926.1"/>
    </source>
</evidence>
<reference evidence="3 4" key="1">
    <citation type="submission" date="2014-06" db="EMBL/GenBank/DDBJ databases">
        <title>Genomes of Alteromonas australica, a world apart.</title>
        <authorList>
            <person name="Gonzaga A."/>
            <person name="Lopez-Perez M."/>
            <person name="Rodriguez-Valera F."/>
        </authorList>
    </citation>
    <scope>NUCLEOTIDE SEQUENCE [LARGE SCALE GENOMIC DNA]</scope>
    <source>
        <strain evidence="3 4">H 17</strain>
    </source>
</reference>
<dbReference type="EMBL" id="CP008849">
    <property type="protein sequence ID" value="AIF97926.1"/>
    <property type="molecule type" value="Genomic_DNA"/>
</dbReference>
<keyword evidence="4" id="KW-1185">Reference proteome</keyword>
<dbReference type="InterPro" id="IPR055803">
    <property type="entry name" value="DUF7379"/>
</dbReference>
<dbReference type="PANTHER" id="PTHR37946:SF1">
    <property type="entry name" value="SLL1969 PROTEIN"/>
    <property type="match status" value="1"/>
</dbReference>
<dbReference type="eggNOG" id="COG1075">
    <property type="taxonomic scope" value="Bacteria"/>
</dbReference>
<dbReference type="Proteomes" id="UP000056090">
    <property type="component" value="Chromosome"/>
</dbReference>
<dbReference type="Pfam" id="PF24096">
    <property type="entry name" value="DUF7379"/>
    <property type="match status" value="1"/>
</dbReference>
<dbReference type="SUPFAM" id="SSF53474">
    <property type="entry name" value="alpha/beta-Hydrolases"/>
    <property type="match status" value="1"/>
</dbReference>
<keyword evidence="1" id="KW-0732">Signal</keyword>
<feature type="domain" description="DUF7379" evidence="2">
    <location>
        <begin position="53"/>
        <end position="159"/>
    </location>
</feature>
<gene>
    <name evidence="3" type="ORF">EP13_03995</name>
</gene>
<evidence type="ECO:0000256" key="1">
    <source>
        <dbReference type="SAM" id="SignalP"/>
    </source>
</evidence>
<dbReference type="KEGG" id="aal:EP13_03995"/>
<protein>
    <submittedName>
        <fullName evidence="3">Lipase</fullName>
    </submittedName>
</protein>
<organism evidence="3 4">
    <name type="scientific">Alteromonas australica</name>
    <dbReference type="NCBI Taxonomy" id="589873"/>
    <lineage>
        <taxon>Bacteria</taxon>
        <taxon>Pseudomonadati</taxon>
        <taxon>Pseudomonadota</taxon>
        <taxon>Gammaproteobacteria</taxon>
        <taxon>Alteromonadales</taxon>
        <taxon>Alteromonadaceae</taxon>
        <taxon>Alteromonas/Salinimonas group</taxon>
        <taxon>Alteromonas</taxon>
    </lineage>
</organism>
<dbReference type="RefSeq" id="WP_044056118.1">
    <property type="nucleotide sequence ID" value="NZ_CBCSKJ010000001.1"/>
</dbReference>
<feature type="signal peptide" evidence="1">
    <location>
        <begin position="1"/>
        <end position="21"/>
    </location>
</feature>